<proteinExistence type="predicted"/>
<feature type="chain" id="PRO_5004316074" evidence="1">
    <location>
        <begin position="22"/>
        <end position="122"/>
    </location>
</feature>
<evidence type="ECO:0000256" key="1">
    <source>
        <dbReference type="SAM" id="SignalP"/>
    </source>
</evidence>
<sequence length="122" mass="14282">MSQIIFLQFLFLFFLIQYKLFQMSLIIPEISKEELLKQTLEKFENFLIGDLKVDEQGLGSAKDLFANINVLRRVIFIAMTVQGNATEYVLNVIINFFKLKEINSDQKEKLNEYLELLIKLIG</sequence>
<dbReference type="EMBL" id="AF451863">
    <property type="protein sequence ID" value="AAL73465.1"/>
    <property type="molecule type" value="Genomic_DNA"/>
</dbReference>
<keyword evidence="1" id="KW-0732">Signal</keyword>
<protein>
    <submittedName>
        <fullName evidence="2">Tlr 5Fp protein</fullName>
    </submittedName>
</protein>
<reference evidence="2" key="1">
    <citation type="journal article" date="2002" name="Nucleic Acids Res.">
        <title>A novel family of mobile genetic elements is limited to the germline genome in Tetrahymena thermophila.</title>
        <authorList>
            <person name="Wuitschick J.D."/>
            <person name="Gershan J.A."/>
            <person name="Lochowicz A.J."/>
            <person name="Li S."/>
            <person name="Karrer K.M."/>
        </authorList>
    </citation>
    <scope>NUCLEOTIDE SEQUENCE</scope>
</reference>
<organism evidence="2">
    <name type="scientific">Tetrahymena thermophila</name>
    <dbReference type="NCBI Taxonomy" id="5911"/>
    <lineage>
        <taxon>Eukaryota</taxon>
        <taxon>Sar</taxon>
        <taxon>Alveolata</taxon>
        <taxon>Ciliophora</taxon>
        <taxon>Intramacronucleata</taxon>
        <taxon>Oligohymenophorea</taxon>
        <taxon>Hymenostomatida</taxon>
        <taxon>Tetrahymenina</taxon>
        <taxon>Tetrahymenidae</taxon>
        <taxon>Tetrahymena</taxon>
    </lineage>
</organism>
<accession>Q8WRB4</accession>
<name>Q8WRB4_TETTH</name>
<dbReference type="AlphaFoldDB" id="Q8WRB4"/>
<evidence type="ECO:0000313" key="2">
    <source>
        <dbReference type="EMBL" id="AAL73465.1"/>
    </source>
</evidence>
<feature type="signal peptide" evidence="1">
    <location>
        <begin position="1"/>
        <end position="21"/>
    </location>
</feature>